<evidence type="ECO:0000256" key="1">
    <source>
        <dbReference type="ARBA" id="ARBA00023015"/>
    </source>
</evidence>
<dbReference type="Gene3D" id="2.60.120.10">
    <property type="entry name" value="Jelly Rolls"/>
    <property type="match status" value="1"/>
</dbReference>
<dbReference type="SUPFAM" id="SSF51206">
    <property type="entry name" value="cAMP-binding domain-like"/>
    <property type="match status" value="1"/>
</dbReference>
<evidence type="ECO:0000259" key="4">
    <source>
        <dbReference type="PROSITE" id="PS50042"/>
    </source>
</evidence>
<dbReference type="CDD" id="cd00038">
    <property type="entry name" value="CAP_ED"/>
    <property type="match status" value="1"/>
</dbReference>
<dbReference type="PROSITE" id="PS50042">
    <property type="entry name" value="CNMP_BINDING_3"/>
    <property type="match status" value="1"/>
</dbReference>
<keyword evidence="3" id="KW-0804">Transcription</keyword>
<evidence type="ECO:0000313" key="6">
    <source>
        <dbReference type="EMBL" id="MBF9151583.1"/>
    </source>
</evidence>
<dbReference type="InterPro" id="IPR036388">
    <property type="entry name" value="WH-like_DNA-bd_sf"/>
</dbReference>
<gene>
    <name evidence="6" type="ORF">I2488_11250</name>
</gene>
<dbReference type="InterPro" id="IPR014710">
    <property type="entry name" value="RmlC-like_jellyroll"/>
</dbReference>
<sequence length="236" mass="26494">MEALRQCRLFATWPDERLADLAMIAYAKFHPRGAEIFARDPEHREAFVIAAGEVEIGRESVDGRRFVLSVQGPHEILAVVRLLAAPPIHYVYRAYEDTVLLHLPCDALTALLDSDPILWRDVALLMCARQGESLRQLDAVRLGTLEQQLARTLIDLSLIHGIERPDEVELGLRLPQEQLAAMLGISRQSVNKLLRNLEEETIIALDYNRITILRPAALEALAHPKAPKSLAGFDCR</sequence>
<dbReference type="InterPro" id="IPR000595">
    <property type="entry name" value="cNMP-bd_dom"/>
</dbReference>
<proteinExistence type="predicted"/>
<dbReference type="PROSITE" id="PS51063">
    <property type="entry name" value="HTH_CRP_2"/>
    <property type="match status" value="1"/>
</dbReference>
<evidence type="ECO:0000256" key="2">
    <source>
        <dbReference type="ARBA" id="ARBA00023125"/>
    </source>
</evidence>
<dbReference type="InterPro" id="IPR012318">
    <property type="entry name" value="HTH_CRP"/>
</dbReference>
<keyword evidence="1" id="KW-0805">Transcription regulation</keyword>
<reference evidence="6 7" key="1">
    <citation type="submission" date="2020-11" db="EMBL/GenBank/DDBJ databases">
        <title>The genome sequence of Novosphingobium sp. 1Y9A.</title>
        <authorList>
            <person name="Liu Y."/>
        </authorList>
    </citation>
    <scope>NUCLEOTIDE SEQUENCE [LARGE SCALE GENOMIC DNA]</scope>
    <source>
        <strain evidence="6 7">1Y9A</strain>
    </source>
</reference>
<keyword evidence="7" id="KW-1185">Reference proteome</keyword>
<dbReference type="EMBL" id="JADQDC010000006">
    <property type="protein sequence ID" value="MBF9151583.1"/>
    <property type="molecule type" value="Genomic_DNA"/>
</dbReference>
<dbReference type="PANTHER" id="PTHR24567">
    <property type="entry name" value="CRP FAMILY TRANSCRIPTIONAL REGULATORY PROTEIN"/>
    <property type="match status" value="1"/>
</dbReference>
<name>A0ABS0HH46_9SPHN</name>
<comment type="caution">
    <text evidence="6">The sequence shown here is derived from an EMBL/GenBank/DDBJ whole genome shotgun (WGS) entry which is preliminary data.</text>
</comment>
<dbReference type="RefSeq" id="WP_196275888.1">
    <property type="nucleotide sequence ID" value="NZ_JADQDC010000006.1"/>
</dbReference>
<dbReference type="Gene3D" id="1.10.10.10">
    <property type="entry name" value="Winged helix-like DNA-binding domain superfamily/Winged helix DNA-binding domain"/>
    <property type="match status" value="1"/>
</dbReference>
<dbReference type="SUPFAM" id="SSF46785">
    <property type="entry name" value="Winged helix' DNA-binding domain"/>
    <property type="match status" value="1"/>
</dbReference>
<organism evidence="6 7">
    <name type="scientific">Novosphingobium jiangmenense</name>
    <dbReference type="NCBI Taxonomy" id="2791981"/>
    <lineage>
        <taxon>Bacteria</taxon>
        <taxon>Pseudomonadati</taxon>
        <taxon>Pseudomonadota</taxon>
        <taxon>Alphaproteobacteria</taxon>
        <taxon>Sphingomonadales</taxon>
        <taxon>Sphingomonadaceae</taxon>
        <taxon>Novosphingobium</taxon>
    </lineage>
</organism>
<feature type="domain" description="HTH crp-type" evidence="5">
    <location>
        <begin position="143"/>
        <end position="216"/>
    </location>
</feature>
<evidence type="ECO:0000259" key="5">
    <source>
        <dbReference type="PROSITE" id="PS51063"/>
    </source>
</evidence>
<protein>
    <submittedName>
        <fullName evidence="6">Crp/Fnr family transcriptional regulator</fullName>
    </submittedName>
</protein>
<dbReference type="InterPro" id="IPR036390">
    <property type="entry name" value="WH_DNA-bd_sf"/>
</dbReference>
<evidence type="ECO:0000313" key="7">
    <source>
        <dbReference type="Proteomes" id="UP000600799"/>
    </source>
</evidence>
<dbReference type="SMART" id="SM00419">
    <property type="entry name" value="HTH_CRP"/>
    <property type="match status" value="1"/>
</dbReference>
<accession>A0ABS0HH46</accession>
<feature type="domain" description="Cyclic nucleotide-binding" evidence="4">
    <location>
        <begin position="9"/>
        <end position="112"/>
    </location>
</feature>
<keyword evidence="2" id="KW-0238">DNA-binding</keyword>
<dbReference type="SMART" id="SM00100">
    <property type="entry name" value="cNMP"/>
    <property type="match status" value="1"/>
</dbReference>
<evidence type="ECO:0000256" key="3">
    <source>
        <dbReference type="ARBA" id="ARBA00023163"/>
    </source>
</evidence>
<dbReference type="Proteomes" id="UP000600799">
    <property type="component" value="Unassembled WGS sequence"/>
</dbReference>
<dbReference type="InterPro" id="IPR018490">
    <property type="entry name" value="cNMP-bd_dom_sf"/>
</dbReference>
<dbReference type="InterPro" id="IPR050397">
    <property type="entry name" value="Env_Response_Regulators"/>
</dbReference>
<dbReference type="Pfam" id="PF13545">
    <property type="entry name" value="HTH_Crp_2"/>
    <property type="match status" value="1"/>
</dbReference>
<dbReference type="PANTHER" id="PTHR24567:SF74">
    <property type="entry name" value="HTH-TYPE TRANSCRIPTIONAL REGULATOR ARCR"/>
    <property type="match status" value="1"/>
</dbReference>
<dbReference type="Pfam" id="PF00027">
    <property type="entry name" value="cNMP_binding"/>
    <property type="match status" value="1"/>
</dbReference>